<gene>
    <name evidence="2" type="ORF">KFK09_009177</name>
</gene>
<sequence length="103" mass="11734">MSLISRRSPSPPSLHSHSFRSPSSPSLHSPDFSAPIIRLRVSFALENGRLARWEKSKIFSRSLYGFRIWVDDSSLPLRCELFWSLLQLGACEASLRFLRLACV</sequence>
<evidence type="ECO:0000313" key="3">
    <source>
        <dbReference type="Proteomes" id="UP000829196"/>
    </source>
</evidence>
<organism evidence="2 3">
    <name type="scientific">Dendrobium nobile</name>
    <name type="common">Orchid</name>
    <dbReference type="NCBI Taxonomy" id="94219"/>
    <lineage>
        <taxon>Eukaryota</taxon>
        <taxon>Viridiplantae</taxon>
        <taxon>Streptophyta</taxon>
        <taxon>Embryophyta</taxon>
        <taxon>Tracheophyta</taxon>
        <taxon>Spermatophyta</taxon>
        <taxon>Magnoliopsida</taxon>
        <taxon>Liliopsida</taxon>
        <taxon>Asparagales</taxon>
        <taxon>Orchidaceae</taxon>
        <taxon>Epidendroideae</taxon>
        <taxon>Malaxideae</taxon>
        <taxon>Dendrobiinae</taxon>
        <taxon>Dendrobium</taxon>
    </lineage>
</organism>
<evidence type="ECO:0000313" key="2">
    <source>
        <dbReference type="EMBL" id="KAI0516501.1"/>
    </source>
</evidence>
<name>A0A8T3BMN8_DENNO</name>
<dbReference type="Proteomes" id="UP000829196">
    <property type="component" value="Unassembled WGS sequence"/>
</dbReference>
<evidence type="ECO:0000256" key="1">
    <source>
        <dbReference type="SAM" id="MobiDB-lite"/>
    </source>
</evidence>
<accession>A0A8T3BMN8</accession>
<dbReference type="EMBL" id="JAGYWB010000007">
    <property type="protein sequence ID" value="KAI0516501.1"/>
    <property type="molecule type" value="Genomic_DNA"/>
</dbReference>
<keyword evidence="3" id="KW-1185">Reference proteome</keyword>
<comment type="caution">
    <text evidence="2">The sequence shown here is derived from an EMBL/GenBank/DDBJ whole genome shotgun (WGS) entry which is preliminary data.</text>
</comment>
<feature type="region of interest" description="Disordered" evidence="1">
    <location>
        <begin position="1"/>
        <end position="28"/>
    </location>
</feature>
<proteinExistence type="predicted"/>
<dbReference type="AlphaFoldDB" id="A0A8T3BMN8"/>
<protein>
    <submittedName>
        <fullName evidence="2">Uncharacterized protein</fullName>
    </submittedName>
</protein>
<reference evidence="2" key="1">
    <citation type="journal article" date="2022" name="Front. Genet.">
        <title>Chromosome-Scale Assembly of the Dendrobium nobile Genome Provides Insights Into the Molecular Mechanism of the Biosynthesis of the Medicinal Active Ingredient of Dendrobium.</title>
        <authorList>
            <person name="Xu Q."/>
            <person name="Niu S.-C."/>
            <person name="Li K.-L."/>
            <person name="Zheng P.-J."/>
            <person name="Zhang X.-J."/>
            <person name="Jia Y."/>
            <person name="Liu Y."/>
            <person name="Niu Y.-X."/>
            <person name="Yu L.-H."/>
            <person name="Chen D.-F."/>
            <person name="Zhang G.-Q."/>
        </authorList>
    </citation>
    <scope>NUCLEOTIDE SEQUENCE</scope>
    <source>
        <tissue evidence="2">Leaf</tissue>
    </source>
</reference>